<dbReference type="SUPFAM" id="SSF51735">
    <property type="entry name" value="NAD(P)-binding Rossmann-fold domains"/>
    <property type="match status" value="1"/>
</dbReference>
<comment type="caution">
    <text evidence="7">The sequence shown here is derived from an EMBL/GenBank/DDBJ whole genome shotgun (WGS) entry which is preliminary data.</text>
</comment>
<dbReference type="GO" id="GO:0016491">
    <property type="term" value="F:oxidoreductase activity"/>
    <property type="evidence" value="ECO:0007669"/>
    <property type="project" value="UniProtKB-KW"/>
</dbReference>
<feature type="domain" description="6-phosphogluconate dehydrogenase NADP-binding" evidence="5">
    <location>
        <begin position="3"/>
        <end position="162"/>
    </location>
</feature>
<dbReference type="Pfam" id="PF14833">
    <property type="entry name" value="NAD_binding_11"/>
    <property type="match status" value="1"/>
</dbReference>
<dbReference type="SUPFAM" id="SSF48179">
    <property type="entry name" value="6-phosphogluconate dehydrogenase C-terminal domain-like"/>
    <property type="match status" value="1"/>
</dbReference>
<dbReference type="Gene3D" id="3.40.50.720">
    <property type="entry name" value="NAD(P)-binding Rossmann-like Domain"/>
    <property type="match status" value="1"/>
</dbReference>
<dbReference type="InterPro" id="IPR006115">
    <property type="entry name" value="6PGDH_NADP-bd"/>
</dbReference>
<sequence>MKKVGFIGTGVMGKSMARHIMNAGYDLHIYTRTKAKAEDLLEEGAHWQDSPADLAQETDAVITMVGWPSDVEEVFLKEKGLLQNARKGTLLIDMTTSSPQLAEKLAREAEAAGMLILDAPVSGGDTGARNAELAVMCGGEKEAFEKARPLFETFGSNIQHLGPAGAGQTTKMANQIAVAGTMMGVSESLAYAQKAGLDVNQVLETIETGAAGSVSMSRLGRRMLEEDYEPGFYIKHFIKDMRIALESAGNMELNLPGLELAESLYTKLSEDGWENAGTQALIKYYFREGK</sequence>
<comment type="similarity">
    <text evidence="1">Belongs to the HIBADH-related family.</text>
</comment>
<dbReference type="PANTHER" id="PTHR43060:SF15">
    <property type="entry name" value="3-HYDROXYISOBUTYRATE DEHYDROGENASE-LIKE 1, MITOCHONDRIAL-RELATED"/>
    <property type="match status" value="1"/>
</dbReference>
<keyword evidence="2" id="KW-0560">Oxidoreductase</keyword>
<dbReference type="InterPro" id="IPR036291">
    <property type="entry name" value="NAD(P)-bd_dom_sf"/>
</dbReference>
<dbReference type="Gene3D" id="1.10.1040.10">
    <property type="entry name" value="N-(1-d-carboxylethyl)-l-norvaline Dehydrogenase, domain 2"/>
    <property type="match status" value="1"/>
</dbReference>
<dbReference type="InterPro" id="IPR013328">
    <property type="entry name" value="6PGD_dom2"/>
</dbReference>
<dbReference type="RefSeq" id="WP_107586307.1">
    <property type="nucleotide sequence ID" value="NZ_PZJJ01000050.1"/>
</dbReference>
<organism evidence="7 8">
    <name type="scientific">Alkalicoccus saliphilus</name>
    <dbReference type="NCBI Taxonomy" id="200989"/>
    <lineage>
        <taxon>Bacteria</taxon>
        <taxon>Bacillati</taxon>
        <taxon>Bacillota</taxon>
        <taxon>Bacilli</taxon>
        <taxon>Bacillales</taxon>
        <taxon>Bacillaceae</taxon>
        <taxon>Alkalicoccus</taxon>
    </lineage>
</organism>
<accession>A0A2T4U231</accession>
<dbReference type="AlphaFoldDB" id="A0A2T4U231"/>
<feature type="domain" description="3-hydroxyisobutyrate dehydrogenase-like NAD-binding" evidence="6">
    <location>
        <begin position="165"/>
        <end position="285"/>
    </location>
</feature>
<keyword evidence="8" id="KW-1185">Reference proteome</keyword>
<keyword evidence="3" id="KW-0520">NAD</keyword>
<evidence type="ECO:0000259" key="5">
    <source>
        <dbReference type="Pfam" id="PF03446"/>
    </source>
</evidence>
<evidence type="ECO:0000313" key="7">
    <source>
        <dbReference type="EMBL" id="PTL37456.1"/>
    </source>
</evidence>
<dbReference type="GO" id="GO:0050661">
    <property type="term" value="F:NADP binding"/>
    <property type="evidence" value="ECO:0007669"/>
    <property type="project" value="InterPro"/>
</dbReference>
<evidence type="ECO:0000256" key="1">
    <source>
        <dbReference type="ARBA" id="ARBA00009080"/>
    </source>
</evidence>
<dbReference type="InterPro" id="IPR008927">
    <property type="entry name" value="6-PGluconate_DH-like_C_sf"/>
</dbReference>
<dbReference type="Proteomes" id="UP000240509">
    <property type="component" value="Unassembled WGS sequence"/>
</dbReference>
<protein>
    <submittedName>
        <fullName evidence="7">Oxidoreductase</fullName>
    </submittedName>
</protein>
<dbReference type="InterPro" id="IPR029154">
    <property type="entry name" value="HIBADH-like_NADP-bd"/>
</dbReference>
<dbReference type="GO" id="GO:0051287">
    <property type="term" value="F:NAD binding"/>
    <property type="evidence" value="ECO:0007669"/>
    <property type="project" value="InterPro"/>
</dbReference>
<dbReference type="PANTHER" id="PTHR43060">
    <property type="entry name" value="3-HYDROXYISOBUTYRATE DEHYDROGENASE-LIKE 1, MITOCHONDRIAL-RELATED"/>
    <property type="match status" value="1"/>
</dbReference>
<proteinExistence type="inferred from homology"/>
<evidence type="ECO:0000256" key="3">
    <source>
        <dbReference type="ARBA" id="ARBA00023027"/>
    </source>
</evidence>
<dbReference type="Pfam" id="PF03446">
    <property type="entry name" value="NAD_binding_2"/>
    <property type="match status" value="1"/>
</dbReference>
<evidence type="ECO:0000313" key="8">
    <source>
        <dbReference type="Proteomes" id="UP000240509"/>
    </source>
</evidence>
<dbReference type="EMBL" id="PZJJ01000050">
    <property type="protein sequence ID" value="PTL37456.1"/>
    <property type="molecule type" value="Genomic_DNA"/>
</dbReference>
<reference evidence="7 8" key="1">
    <citation type="submission" date="2018-03" db="EMBL/GenBank/DDBJ databases">
        <title>Alkalicoccus saliphilus sp. nov., isolated from a mineral pool.</title>
        <authorList>
            <person name="Zhao B."/>
        </authorList>
    </citation>
    <scope>NUCLEOTIDE SEQUENCE [LARGE SCALE GENOMIC DNA]</scope>
    <source>
        <strain evidence="7 8">6AG</strain>
    </source>
</reference>
<dbReference type="InterPro" id="IPR015815">
    <property type="entry name" value="HIBADH-related"/>
</dbReference>
<dbReference type="OrthoDB" id="9786703at2"/>
<gene>
    <name evidence="7" type="ORF">C6Y45_16405</name>
</gene>
<evidence type="ECO:0000256" key="2">
    <source>
        <dbReference type="ARBA" id="ARBA00023002"/>
    </source>
</evidence>
<evidence type="ECO:0000256" key="4">
    <source>
        <dbReference type="PIRSR" id="PIRSR000103-1"/>
    </source>
</evidence>
<evidence type="ECO:0000259" key="6">
    <source>
        <dbReference type="Pfam" id="PF14833"/>
    </source>
</evidence>
<feature type="active site" evidence="4">
    <location>
        <position position="171"/>
    </location>
</feature>
<name>A0A2T4U231_9BACI</name>
<dbReference type="PIRSF" id="PIRSF000103">
    <property type="entry name" value="HIBADH"/>
    <property type="match status" value="1"/>
</dbReference>